<accession>A0A392T492</accession>
<proteinExistence type="predicted"/>
<feature type="region of interest" description="Disordered" evidence="1">
    <location>
        <begin position="41"/>
        <end position="76"/>
    </location>
</feature>
<sequence length="76" mass="8095">EVSVSGSSVSETTKDSDSSFCISVKKGRANAKRKVAPVKKSLLPERKAAGVGAAGDEEEEEEVTSSRRTISRQKQV</sequence>
<feature type="region of interest" description="Disordered" evidence="1">
    <location>
        <begin position="1"/>
        <end position="20"/>
    </location>
</feature>
<keyword evidence="3" id="KW-1185">Reference proteome</keyword>
<protein>
    <submittedName>
        <fullName evidence="2">Uncharacterized protein</fullName>
    </submittedName>
</protein>
<name>A0A392T492_9FABA</name>
<evidence type="ECO:0000313" key="2">
    <source>
        <dbReference type="EMBL" id="MCI55582.1"/>
    </source>
</evidence>
<dbReference type="AlphaFoldDB" id="A0A392T492"/>
<dbReference type="Proteomes" id="UP000265520">
    <property type="component" value="Unassembled WGS sequence"/>
</dbReference>
<comment type="caution">
    <text evidence="2">The sequence shown here is derived from an EMBL/GenBank/DDBJ whole genome shotgun (WGS) entry which is preliminary data.</text>
</comment>
<feature type="compositionally biased region" description="Low complexity" evidence="1">
    <location>
        <begin position="1"/>
        <end position="10"/>
    </location>
</feature>
<organism evidence="2 3">
    <name type="scientific">Trifolium medium</name>
    <dbReference type="NCBI Taxonomy" id="97028"/>
    <lineage>
        <taxon>Eukaryota</taxon>
        <taxon>Viridiplantae</taxon>
        <taxon>Streptophyta</taxon>
        <taxon>Embryophyta</taxon>
        <taxon>Tracheophyta</taxon>
        <taxon>Spermatophyta</taxon>
        <taxon>Magnoliopsida</taxon>
        <taxon>eudicotyledons</taxon>
        <taxon>Gunneridae</taxon>
        <taxon>Pentapetalae</taxon>
        <taxon>rosids</taxon>
        <taxon>fabids</taxon>
        <taxon>Fabales</taxon>
        <taxon>Fabaceae</taxon>
        <taxon>Papilionoideae</taxon>
        <taxon>50 kb inversion clade</taxon>
        <taxon>NPAAA clade</taxon>
        <taxon>Hologalegina</taxon>
        <taxon>IRL clade</taxon>
        <taxon>Trifolieae</taxon>
        <taxon>Trifolium</taxon>
    </lineage>
</organism>
<evidence type="ECO:0000256" key="1">
    <source>
        <dbReference type="SAM" id="MobiDB-lite"/>
    </source>
</evidence>
<feature type="non-terminal residue" evidence="2">
    <location>
        <position position="1"/>
    </location>
</feature>
<evidence type="ECO:0000313" key="3">
    <source>
        <dbReference type="Proteomes" id="UP000265520"/>
    </source>
</evidence>
<dbReference type="EMBL" id="LXQA010498610">
    <property type="protein sequence ID" value="MCI55582.1"/>
    <property type="molecule type" value="Genomic_DNA"/>
</dbReference>
<reference evidence="2 3" key="1">
    <citation type="journal article" date="2018" name="Front. Plant Sci.">
        <title>Red Clover (Trifolium pratense) and Zigzag Clover (T. medium) - A Picture of Genomic Similarities and Differences.</title>
        <authorList>
            <person name="Dluhosova J."/>
            <person name="Istvanek J."/>
            <person name="Nedelnik J."/>
            <person name="Repkova J."/>
        </authorList>
    </citation>
    <scope>NUCLEOTIDE SEQUENCE [LARGE SCALE GENOMIC DNA]</scope>
    <source>
        <strain evidence="3">cv. 10/8</strain>
        <tissue evidence="2">Leaf</tissue>
    </source>
</reference>